<dbReference type="SUPFAM" id="SSF56112">
    <property type="entry name" value="Protein kinase-like (PK-like)"/>
    <property type="match status" value="1"/>
</dbReference>
<evidence type="ECO:0000256" key="5">
    <source>
        <dbReference type="ARBA" id="ARBA00022741"/>
    </source>
</evidence>
<accession>A0A178ZZ73</accession>
<dbReference type="EC" id="2.7.11.1" evidence="2"/>
<comment type="caution">
    <text evidence="13">The sequence shown here is derived from an EMBL/GenBank/DDBJ whole genome shotgun (WGS) entry which is preliminary data.</text>
</comment>
<proteinExistence type="predicted"/>
<keyword evidence="6" id="KW-0418">Kinase</keyword>
<evidence type="ECO:0000313" key="13">
    <source>
        <dbReference type="EMBL" id="OAP65170.1"/>
    </source>
</evidence>
<evidence type="ECO:0000313" key="14">
    <source>
        <dbReference type="Proteomes" id="UP000078343"/>
    </source>
</evidence>
<dbReference type="SMART" id="SM00220">
    <property type="entry name" value="S_TKc"/>
    <property type="match status" value="1"/>
</dbReference>
<dbReference type="GeneID" id="30005312"/>
<name>A0A178ZZ73_9EURO</name>
<evidence type="ECO:0000256" key="11">
    <source>
        <dbReference type="SAM" id="MobiDB-lite"/>
    </source>
</evidence>
<reference evidence="13 14" key="1">
    <citation type="submission" date="2016-04" db="EMBL/GenBank/DDBJ databases">
        <title>Draft genome of Fonsecaea erecta CBS 125763.</title>
        <authorList>
            <person name="Weiss V.A."/>
            <person name="Vicente V.A."/>
            <person name="Raittz R.T."/>
            <person name="Moreno L.F."/>
            <person name="De Souza E.M."/>
            <person name="Pedrosa F.O."/>
            <person name="Steffens M.B."/>
            <person name="Faoro H."/>
            <person name="Tadra-Sfeir M.Z."/>
            <person name="Najafzadeh M.J."/>
            <person name="Felipe M.S."/>
            <person name="Teixeira M."/>
            <person name="Sun J."/>
            <person name="Xi L."/>
            <person name="Gomes R."/>
            <person name="De Azevedo C.M."/>
            <person name="Salgado C.G."/>
            <person name="Da Silva M.B."/>
            <person name="Nascimento M.F."/>
            <person name="Queiroz-Telles F."/>
            <person name="Attili D.S."/>
            <person name="Gorbushina A."/>
        </authorList>
    </citation>
    <scope>NUCLEOTIDE SEQUENCE [LARGE SCALE GENOMIC DNA]</scope>
    <source>
        <strain evidence="13 14">CBS 125763</strain>
    </source>
</reference>
<dbReference type="PANTHER" id="PTHR24348">
    <property type="entry name" value="SERINE/THREONINE-PROTEIN KINASE UNC-51-RELATED"/>
    <property type="match status" value="1"/>
</dbReference>
<dbReference type="GO" id="GO:0004674">
    <property type="term" value="F:protein serine/threonine kinase activity"/>
    <property type="evidence" value="ECO:0007669"/>
    <property type="project" value="UniProtKB-KW"/>
</dbReference>
<dbReference type="GO" id="GO:0005776">
    <property type="term" value="C:autophagosome"/>
    <property type="evidence" value="ECO:0007669"/>
    <property type="project" value="TreeGrafter"/>
</dbReference>
<evidence type="ECO:0000256" key="3">
    <source>
        <dbReference type="ARBA" id="ARBA00022527"/>
    </source>
</evidence>
<keyword evidence="3" id="KW-0723">Serine/threonine-protein kinase</keyword>
<dbReference type="GO" id="GO:0042594">
    <property type="term" value="P:response to starvation"/>
    <property type="evidence" value="ECO:0007669"/>
    <property type="project" value="TreeGrafter"/>
</dbReference>
<keyword evidence="5" id="KW-0547">Nucleotide-binding</keyword>
<feature type="domain" description="Protein kinase" evidence="12">
    <location>
        <begin position="210"/>
        <end position="460"/>
    </location>
</feature>
<dbReference type="GO" id="GO:0034045">
    <property type="term" value="C:phagophore assembly site membrane"/>
    <property type="evidence" value="ECO:0007669"/>
    <property type="project" value="UniProtKB-SubCell"/>
</dbReference>
<keyword evidence="4" id="KW-0808">Transferase</keyword>
<dbReference type="GO" id="GO:0005524">
    <property type="term" value="F:ATP binding"/>
    <property type="evidence" value="ECO:0007669"/>
    <property type="project" value="UniProtKB-KW"/>
</dbReference>
<protein>
    <recommendedName>
        <fullName evidence="2">non-specific serine/threonine protein kinase</fullName>
        <ecNumber evidence="2">2.7.11.1</ecNumber>
    </recommendedName>
    <alternativeName>
        <fullName evidence="8">Autophagy-related protein 1</fullName>
    </alternativeName>
</protein>
<dbReference type="EMBL" id="LVYI01000001">
    <property type="protein sequence ID" value="OAP65170.1"/>
    <property type="molecule type" value="Genomic_DNA"/>
</dbReference>
<dbReference type="GO" id="GO:0010506">
    <property type="term" value="P:regulation of autophagy"/>
    <property type="evidence" value="ECO:0007669"/>
    <property type="project" value="InterPro"/>
</dbReference>
<evidence type="ECO:0000256" key="1">
    <source>
        <dbReference type="ARBA" id="ARBA00004623"/>
    </source>
</evidence>
<dbReference type="Gene3D" id="1.10.510.10">
    <property type="entry name" value="Transferase(Phosphotransferase) domain 1"/>
    <property type="match status" value="1"/>
</dbReference>
<dbReference type="STRING" id="1367422.A0A178ZZ73"/>
<evidence type="ECO:0000256" key="10">
    <source>
        <dbReference type="ARBA" id="ARBA00048679"/>
    </source>
</evidence>
<evidence type="ECO:0000259" key="12">
    <source>
        <dbReference type="PROSITE" id="PS50011"/>
    </source>
</evidence>
<dbReference type="GO" id="GO:0005829">
    <property type="term" value="C:cytosol"/>
    <property type="evidence" value="ECO:0007669"/>
    <property type="project" value="TreeGrafter"/>
</dbReference>
<comment type="subcellular location">
    <subcellularLocation>
        <location evidence="1">Preautophagosomal structure membrane</location>
        <topology evidence="1">Peripheral membrane protein</topology>
    </subcellularLocation>
</comment>
<keyword evidence="7" id="KW-0067">ATP-binding</keyword>
<feature type="region of interest" description="Disordered" evidence="11">
    <location>
        <begin position="467"/>
        <end position="529"/>
    </location>
</feature>
<dbReference type="InterPro" id="IPR011009">
    <property type="entry name" value="Kinase-like_dom_sf"/>
</dbReference>
<dbReference type="PROSITE" id="PS50011">
    <property type="entry name" value="PROTEIN_KINASE_DOM"/>
    <property type="match status" value="1"/>
</dbReference>
<gene>
    <name evidence="13" type="ORF">AYL99_01142</name>
</gene>
<evidence type="ECO:0000256" key="2">
    <source>
        <dbReference type="ARBA" id="ARBA00012513"/>
    </source>
</evidence>
<dbReference type="PANTHER" id="PTHR24348:SF22">
    <property type="entry name" value="NON-SPECIFIC SERINE_THREONINE PROTEIN KINASE"/>
    <property type="match status" value="1"/>
</dbReference>
<evidence type="ECO:0000256" key="9">
    <source>
        <dbReference type="ARBA" id="ARBA00047899"/>
    </source>
</evidence>
<dbReference type="InterPro" id="IPR045269">
    <property type="entry name" value="Atg1-like"/>
</dbReference>
<dbReference type="GO" id="GO:0000045">
    <property type="term" value="P:autophagosome assembly"/>
    <property type="evidence" value="ECO:0007669"/>
    <property type="project" value="TreeGrafter"/>
</dbReference>
<comment type="catalytic activity">
    <reaction evidence="10">
        <text>L-seryl-[protein] + ATP = O-phospho-L-seryl-[protein] + ADP + H(+)</text>
        <dbReference type="Rhea" id="RHEA:17989"/>
        <dbReference type="Rhea" id="RHEA-COMP:9863"/>
        <dbReference type="Rhea" id="RHEA-COMP:11604"/>
        <dbReference type="ChEBI" id="CHEBI:15378"/>
        <dbReference type="ChEBI" id="CHEBI:29999"/>
        <dbReference type="ChEBI" id="CHEBI:30616"/>
        <dbReference type="ChEBI" id="CHEBI:83421"/>
        <dbReference type="ChEBI" id="CHEBI:456216"/>
        <dbReference type="EC" id="2.7.11.1"/>
    </reaction>
</comment>
<dbReference type="RefSeq" id="XP_018698537.1">
    <property type="nucleotide sequence ID" value="XM_018832658.1"/>
</dbReference>
<dbReference type="Pfam" id="PF00069">
    <property type="entry name" value="Pkinase"/>
    <property type="match status" value="1"/>
</dbReference>
<organism evidence="13 14">
    <name type="scientific">Fonsecaea erecta</name>
    <dbReference type="NCBI Taxonomy" id="1367422"/>
    <lineage>
        <taxon>Eukaryota</taxon>
        <taxon>Fungi</taxon>
        <taxon>Dikarya</taxon>
        <taxon>Ascomycota</taxon>
        <taxon>Pezizomycotina</taxon>
        <taxon>Eurotiomycetes</taxon>
        <taxon>Chaetothyriomycetidae</taxon>
        <taxon>Chaetothyriales</taxon>
        <taxon>Herpotrichiellaceae</taxon>
        <taxon>Fonsecaea</taxon>
    </lineage>
</organism>
<dbReference type="Proteomes" id="UP000078343">
    <property type="component" value="Unassembled WGS sequence"/>
</dbReference>
<dbReference type="OrthoDB" id="4149407at2759"/>
<evidence type="ECO:0000256" key="4">
    <source>
        <dbReference type="ARBA" id="ARBA00022679"/>
    </source>
</evidence>
<dbReference type="GO" id="GO:0000422">
    <property type="term" value="P:autophagy of mitochondrion"/>
    <property type="evidence" value="ECO:0007669"/>
    <property type="project" value="TreeGrafter"/>
</dbReference>
<dbReference type="InterPro" id="IPR000719">
    <property type="entry name" value="Prot_kinase_dom"/>
</dbReference>
<dbReference type="AlphaFoldDB" id="A0A178ZZ73"/>
<evidence type="ECO:0000256" key="8">
    <source>
        <dbReference type="ARBA" id="ARBA00030237"/>
    </source>
</evidence>
<dbReference type="GO" id="GO:0061709">
    <property type="term" value="P:reticulophagy"/>
    <property type="evidence" value="ECO:0007669"/>
    <property type="project" value="TreeGrafter"/>
</dbReference>
<dbReference type="GO" id="GO:0034727">
    <property type="term" value="P:piecemeal microautophagy of the nucleus"/>
    <property type="evidence" value="ECO:0007669"/>
    <property type="project" value="TreeGrafter"/>
</dbReference>
<keyword evidence="14" id="KW-1185">Reference proteome</keyword>
<evidence type="ECO:0000256" key="7">
    <source>
        <dbReference type="ARBA" id="ARBA00022840"/>
    </source>
</evidence>
<comment type="catalytic activity">
    <reaction evidence="9">
        <text>L-threonyl-[protein] + ATP = O-phospho-L-threonyl-[protein] + ADP + H(+)</text>
        <dbReference type="Rhea" id="RHEA:46608"/>
        <dbReference type="Rhea" id="RHEA-COMP:11060"/>
        <dbReference type="Rhea" id="RHEA-COMP:11605"/>
        <dbReference type="ChEBI" id="CHEBI:15378"/>
        <dbReference type="ChEBI" id="CHEBI:30013"/>
        <dbReference type="ChEBI" id="CHEBI:30616"/>
        <dbReference type="ChEBI" id="CHEBI:61977"/>
        <dbReference type="ChEBI" id="CHEBI:456216"/>
        <dbReference type="EC" id="2.7.11.1"/>
    </reaction>
</comment>
<sequence length="552" mass="61610">MPRQTPHPQTICFLVPDQKSPRAKAMLLHPDNEPFVSLYQNATATERAEYGLEIGYHVPTRPRPLVIVEVGKNADLVMPGSNISQVHFSFEIHAESRQIMFWDRSRLHTTKIEPDGFRVGGNFRQVVLDAKTPDYKISAGGEKLDQFVFHLKWCKGATDVVQELEKESQIVAARVHNPRWARTIEDGPTDLPSWYNTRLHTPALGAVQRTMDIGPLGRGSYGEVRKSVDLDSGCFVATKIIHLPPKVDFAMSNEEVLLRREVKVLSSVSHKNIVEYLGSSGWDTSDVNIHMSLKPGNLCDLLRKSPGIRSNKDVLTRLWHEMLEALDYLAYRGWIHRDVKPENILYTPSGDNNYLFQLADFGLANRQLLAHTLCGSPLYMAPEVMHNTHKQSPKMDVWALFVVIGVVTQAGNLHHPGLANYEDVLECVRAAATQHPALIPMAQEDPNLRASAAQMLVKYFDGEGMSTPRHQVGLIPDSGSAPGPTQTPGRRESGQKSQVPPLKGRRLAARDLRRINHASPKVGANGNIPRRRLHANGIAEGRGEPLGFRRFT</sequence>
<evidence type="ECO:0000256" key="6">
    <source>
        <dbReference type="ARBA" id="ARBA00022777"/>
    </source>
</evidence>